<dbReference type="EMBL" id="BAABEZ010000022">
    <property type="protein sequence ID" value="GAA4454615.1"/>
    <property type="molecule type" value="Genomic_DNA"/>
</dbReference>
<comment type="cofactor">
    <cofactor evidence="2">
        <name>Mg(2+)</name>
        <dbReference type="ChEBI" id="CHEBI:18420"/>
    </cofactor>
</comment>
<dbReference type="Pfam" id="PF00293">
    <property type="entry name" value="NUDIX"/>
    <property type="match status" value="1"/>
</dbReference>
<feature type="domain" description="Nudix hydrolase" evidence="10">
    <location>
        <begin position="44"/>
        <end position="183"/>
    </location>
</feature>
<dbReference type="CDD" id="cd24157">
    <property type="entry name" value="NUDIX_GDPMK"/>
    <property type="match status" value="1"/>
</dbReference>
<feature type="coiled-coil region" evidence="9">
    <location>
        <begin position="149"/>
        <end position="176"/>
    </location>
</feature>
<comment type="similarity">
    <text evidence="3">Belongs to the Nudix hydrolase family. NudK subfamily.</text>
</comment>
<keyword evidence="12" id="KW-1185">Reference proteome</keyword>
<dbReference type="PANTHER" id="PTHR11839">
    <property type="entry name" value="UDP/ADP-SUGAR PYROPHOSPHATASE"/>
    <property type="match status" value="1"/>
</dbReference>
<proteinExistence type="inferred from homology"/>
<comment type="catalytic activity">
    <reaction evidence="1">
        <text>GDP-alpha-D-mannose + H2O = alpha-D-mannose 1-phosphate + GMP + 2 H(+)</text>
        <dbReference type="Rhea" id="RHEA:27978"/>
        <dbReference type="ChEBI" id="CHEBI:15377"/>
        <dbReference type="ChEBI" id="CHEBI:15378"/>
        <dbReference type="ChEBI" id="CHEBI:57527"/>
        <dbReference type="ChEBI" id="CHEBI:58115"/>
        <dbReference type="ChEBI" id="CHEBI:58409"/>
    </reaction>
</comment>
<evidence type="ECO:0000256" key="5">
    <source>
        <dbReference type="ARBA" id="ARBA00016377"/>
    </source>
</evidence>
<organism evidence="11 12">
    <name type="scientific">Rurimicrobium arvi</name>
    <dbReference type="NCBI Taxonomy" id="2049916"/>
    <lineage>
        <taxon>Bacteria</taxon>
        <taxon>Pseudomonadati</taxon>
        <taxon>Bacteroidota</taxon>
        <taxon>Chitinophagia</taxon>
        <taxon>Chitinophagales</taxon>
        <taxon>Chitinophagaceae</taxon>
        <taxon>Rurimicrobium</taxon>
    </lineage>
</organism>
<evidence type="ECO:0000259" key="10">
    <source>
        <dbReference type="PROSITE" id="PS51462"/>
    </source>
</evidence>
<dbReference type="NCBIfam" id="TIGR00052">
    <property type="entry name" value="nudix-type nucleoside diphosphatase, YffH/AdpP family"/>
    <property type="match status" value="1"/>
</dbReference>
<comment type="subunit">
    <text evidence="4">Homodimer.</text>
</comment>
<evidence type="ECO:0000256" key="3">
    <source>
        <dbReference type="ARBA" id="ARBA00007275"/>
    </source>
</evidence>
<evidence type="ECO:0000256" key="9">
    <source>
        <dbReference type="SAM" id="Coils"/>
    </source>
</evidence>
<evidence type="ECO:0000313" key="12">
    <source>
        <dbReference type="Proteomes" id="UP001501410"/>
    </source>
</evidence>
<evidence type="ECO:0000256" key="4">
    <source>
        <dbReference type="ARBA" id="ARBA00011738"/>
    </source>
</evidence>
<dbReference type="PANTHER" id="PTHR11839:SF18">
    <property type="entry name" value="NUDIX HYDROLASE DOMAIN-CONTAINING PROTEIN"/>
    <property type="match status" value="1"/>
</dbReference>
<reference evidence="12" key="1">
    <citation type="journal article" date="2019" name="Int. J. Syst. Evol. Microbiol.">
        <title>The Global Catalogue of Microorganisms (GCM) 10K type strain sequencing project: providing services to taxonomists for standard genome sequencing and annotation.</title>
        <authorList>
            <consortium name="The Broad Institute Genomics Platform"/>
            <consortium name="The Broad Institute Genome Sequencing Center for Infectious Disease"/>
            <person name="Wu L."/>
            <person name="Ma J."/>
        </authorList>
    </citation>
    <scope>NUCLEOTIDE SEQUENCE [LARGE SCALE GENOMIC DNA]</scope>
    <source>
        <strain evidence="12">JCM 31921</strain>
    </source>
</reference>
<dbReference type="InterPro" id="IPR000086">
    <property type="entry name" value="NUDIX_hydrolase_dom"/>
</dbReference>
<dbReference type="Gene3D" id="3.90.79.10">
    <property type="entry name" value="Nucleoside Triphosphate Pyrophosphohydrolase"/>
    <property type="match status" value="1"/>
</dbReference>
<gene>
    <name evidence="11" type="primary">nudK</name>
    <name evidence="11" type="ORF">GCM10023092_16890</name>
</gene>
<evidence type="ECO:0000256" key="2">
    <source>
        <dbReference type="ARBA" id="ARBA00001946"/>
    </source>
</evidence>
<dbReference type="InterPro" id="IPR015797">
    <property type="entry name" value="NUDIX_hydrolase-like_dom_sf"/>
</dbReference>
<comment type="caution">
    <text evidence="11">The sequence shown here is derived from an EMBL/GenBank/DDBJ whole genome shotgun (WGS) entry which is preliminary data.</text>
</comment>
<evidence type="ECO:0000313" key="11">
    <source>
        <dbReference type="EMBL" id="GAA4454615.1"/>
    </source>
</evidence>
<evidence type="ECO:0000256" key="8">
    <source>
        <dbReference type="ARBA" id="ARBA00032272"/>
    </source>
</evidence>
<accession>A0ABP8MTJ5</accession>
<dbReference type="PROSITE" id="PS51462">
    <property type="entry name" value="NUDIX"/>
    <property type="match status" value="1"/>
</dbReference>
<evidence type="ECO:0000256" key="1">
    <source>
        <dbReference type="ARBA" id="ARBA00000847"/>
    </source>
</evidence>
<dbReference type="Proteomes" id="UP001501410">
    <property type="component" value="Unassembled WGS sequence"/>
</dbReference>
<dbReference type="InterPro" id="IPR004385">
    <property type="entry name" value="NDP_pyrophosphatase"/>
</dbReference>
<keyword evidence="6" id="KW-0378">Hydrolase</keyword>
<name>A0ABP8MTJ5_9BACT</name>
<sequence>MNAPIRNLSLKELFKAARGVLKRCTFELKHRNGSWKEQSRDVYVLSDAAAIILYNPDNGNIILTRQFRVATYVDGHADGMLLEACAGRLDGEDPKVCIIRETEEETGYVIADALQIAAAYIGPGAITEKIFYFVAPYSPELKKAGGGGLEEEGEQIEVVEMQLDEALDLLDKQKIQDSKTIVLLQYLQLNRAKLFHS</sequence>
<protein>
    <recommendedName>
        <fullName evidence="5">GDP-mannose pyrophosphatase</fullName>
    </recommendedName>
    <alternativeName>
        <fullName evidence="7">GDP-mannose hydrolase</fullName>
    </alternativeName>
    <alternativeName>
        <fullName evidence="8">GDPMK</fullName>
    </alternativeName>
</protein>
<keyword evidence="9" id="KW-0175">Coiled coil</keyword>
<dbReference type="RefSeq" id="WP_344825375.1">
    <property type="nucleotide sequence ID" value="NZ_BAABEZ010000022.1"/>
</dbReference>
<evidence type="ECO:0000256" key="6">
    <source>
        <dbReference type="ARBA" id="ARBA00022801"/>
    </source>
</evidence>
<dbReference type="SUPFAM" id="SSF55811">
    <property type="entry name" value="Nudix"/>
    <property type="match status" value="1"/>
</dbReference>
<evidence type="ECO:0000256" key="7">
    <source>
        <dbReference type="ARBA" id="ARBA00032162"/>
    </source>
</evidence>